<dbReference type="Proteomes" id="UP000794436">
    <property type="component" value="Unassembled WGS sequence"/>
</dbReference>
<dbReference type="SUPFAM" id="SSF58022">
    <property type="entry name" value="XRCC4, C-terminal oligomerization domain"/>
    <property type="match status" value="1"/>
</dbReference>
<comment type="subcellular location">
    <subcellularLocation>
        <location evidence="1">Nucleus</location>
    </subcellularLocation>
</comment>
<dbReference type="GO" id="GO:0006310">
    <property type="term" value="P:DNA recombination"/>
    <property type="evidence" value="ECO:0007669"/>
    <property type="project" value="InterPro"/>
</dbReference>
<feature type="compositionally biased region" description="Acidic residues" evidence="5">
    <location>
        <begin position="245"/>
        <end position="277"/>
    </location>
</feature>
<name>A0A8K1CFK3_PYTOL</name>
<dbReference type="Gene3D" id="2.170.210.10">
    <property type="entry name" value="DNA double-strand break repair and VJ recombination XRCC4, N-terminal"/>
    <property type="match status" value="1"/>
</dbReference>
<dbReference type="EMBL" id="SPLM01000077">
    <property type="protein sequence ID" value="TMW61272.1"/>
    <property type="molecule type" value="Genomic_DNA"/>
</dbReference>
<dbReference type="PANTHER" id="PTHR28559:SF1">
    <property type="entry name" value="DNA REPAIR PROTEIN XRCC4"/>
    <property type="match status" value="1"/>
</dbReference>
<keyword evidence="4" id="KW-0539">Nucleus</keyword>
<feature type="compositionally biased region" description="Basic and acidic residues" evidence="5">
    <location>
        <begin position="352"/>
        <end position="370"/>
    </location>
</feature>
<dbReference type="InterPro" id="IPR014751">
    <property type="entry name" value="XRCC4-like_C"/>
</dbReference>
<evidence type="ECO:0000256" key="3">
    <source>
        <dbReference type="ARBA" id="ARBA00023204"/>
    </source>
</evidence>
<dbReference type="GO" id="GO:0010165">
    <property type="term" value="P:response to X-ray"/>
    <property type="evidence" value="ECO:0007669"/>
    <property type="project" value="TreeGrafter"/>
</dbReference>
<comment type="caution">
    <text evidence="6">The sequence shown here is derived from an EMBL/GenBank/DDBJ whole genome shotgun (WGS) entry which is preliminary data.</text>
</comment>
<evidence type="ECO:0000256" key="4">
    <source>
        <dbReference type="ARBA" id="ARBA00023242"/>
    </source>
</evidence>
<gene>
    <name evidence="6" type="ORF">Poli38472_013735</name>
</gene>
<accession>A0A8K1CFK3</accession>
<evidence type="ECO:0008006" key="8">
    <source>
        <dbReference type="Google" id="ProtNLM"/>
    </source>
</evidence>
<feature type="region of interest" description="Disordered" evidence="5">
    <location>
        <begin position="208"/>
        <end position="399"/>
    </location>
</feature>
<reference evidence="6" key="1">
    <citation type="submission" date="2019-03" db="EMBL/GenBank/DDBJ databases">
        <title>Long read genome sequence of the mycoparasitic Pythium oligandrum ATCC 38472 isolated from sugarbeet rhizosphere.</title>
        <authorList>
            <person name="Gaulin E."/>
        </authorList>
    </citation>
    <scope>NUCLEOTIDE SEQUENCE</scope>
    <source>
        <strain evidence="6">ATCC 38472_TT</strain>
    </source>
</reference>
<keyword evidence="7" id="KW-1185">Reference proteome</keyword>
<feature type="compositionally biased region" description="Acidic residues" evidence="5">
    <location>
        <begin position="389"/>
        <end position="399"/>
    </location>
</feature>
<dbReference type="GO" id="GO:0032807">
    <property type="term" value="C:DNA ligase IV complex"/>
    <property type="evidence" value="ECO:0007669"/>
    <property type="project" value="TreeGrafter"/>
</dbReference>
<evidence type="ECO:0000256" key="1">
    <source>
        <dbReference type="ARBA" id="ARBA00004123"/>
    </source>
</evidence>
<dbReference type="AlphaFoldDB" id="A0A8K1CFK3"/>
<feature type="compositionally biased region" description="Low complexity" evidence="5">
    <location>
        <begin position="278"/>
        <end position="289"/>
    </location>
</feature>
<dbReference type="Gene3D" id="1.20.5.370">
    <property type="match status" value="1"/>
</dbReference>
<evidence type="ECO:0000256" key="5">
    <source>
        <dbReference type="SAM" id="MobiDB-lite"/>
    </source>
</evidence>
<organism evidence="6 7">
    <name type="scientific">Pythium oligandrum</name>
    <name type="common">Mycoparasitic fungus</name>
    <dbReference type="NCBI Taxonomy" id="41045"/>
    <lineage>
        <taxon>Eukaryota</taxon>
        <taxon>Sar</taxon>
        <taxon>Stramenopiles</taxon>
        <taxon>Oomycota</taxon>
        <taxon>Peronosporomycetes</taxon>
        <taxon>Pythiales</taxon>
        <taxon>Pythiaceae</taxon>
        <taxon>Pythium</taxon>
    </lineage>
</organism>
<dbReference type="OrthoDB" id="68141at2759"/>
<dbReference type="GO" id="GO:0006303">
    <property type="term" value="P:double-strand break repair via nonhomologous end joining"/>
    <property type="evidence" value="ECO:0007669"/>
    <property type="project" value="TreeGrafter"/>
</dbReference>
<evidence type="ECO:0000313" key="6">
    <source>
        <dbReference type="EMBL" id="TMW61272.1"/>
    </source>
</evidence>
<dbReference type="InterPro" id="IPR038051">
    <property type="entry name" value="XRCC4-like_N_sf"/>
</dbReference>
<proteinExistence type="predicted"/>
<keyword evidence="3" id="KW-0234">DNA repair</keyword>
<dbReference type="PANTHER" id="PTHR28559">
    <property type="entry name" value="DNA REPAIR PROTEIN XRCC4"/>
    <property type="match status" value="1"/>
</dbReference>
<keyword evidence="2" id="KW-0227">DNA damage</keyword>
<dbReference type="InterPro" id="IPR010585">
    <property type="entry name" value="DNA_repair_prot_XRCC4"/>
</dbReference>
<evidence type="ECO:0000313" key="7">
    <source>
        <dbReference type="Proteomes" id="UP000794436"/>
    </source>
</evidence>
<evidence type="ECO:0000256" key="2">
    <source>
        <dbReference type="ARBA" id="ARBA00022763"/>
    </source>
</evidence>
<feature type="compositionally biased region" description="Basic residues" evidence="5">
    <location>
        <begin position="217"/>
        <end position="241"/>
    </location>
</feature>
<sequence>MALVELAVEWVDAATAASAVYMRCSRHYDTQGKASLRLALLQGQSVWQTEVHERQKPSVLDCTASEYLRALERAFTTAGDAAFTYKWVREKATLTLMEQAAGAFAMKYTSLKFERVENEELQDTYWQELLHEVVALQTQSQDERSRQRQRISELEAMLVAKDKLLETVLTAKQRLEEELFGKFCAVLNTKKEEIQRLQHEMAVVRVRSDGKAAPLHSNKKRAAKAKQPAKKKKPLGAKLRKKMESDEEDEEEDEYPSEEEEDEDDSDISGHDEEDNDSSSSKSRWSSSRVKQERAVDAYNRPGWKTTSQVCTAADVLSDMDAIMKDEVEEDERTSTVAQTSAPRKRPPPRRSSNEIAEKKPRPNGKETKAKAPAPPPRKPASPVKAIDSEEEDILDMLA</sequence>
<protein>
    <recommendedName>
        <fullName evidence="8">DNA repair protein XRCC4</fullName>
    </recommendedName>
</protein>
<dbReference type="GO" id="GO:0005958">
    <property type="term" value="C:DNA-dependent protein kinase-DNA ligase 4 complex"/>
    <property type="evidence" value="ECO:0007669"/>
    <property type="project" value="TreeGrafter"/>
</dbReference>
<dbReference type="GO" id="GO:0003677">
    <property type="term" value="F:DNA binding"/>
    <property type="evidence" value="ECO:0007669"/>
    <property type="project" value="InterPro"/>
</dbReference>